<organism evidence="1 2">
    <name type="scientific">Nocardioides panacis</name>
    <dbReference type="NCBI Taxonomy" id="2849501"/>
    <lineage>
        <taxon>Bacteria</taxon>
        <taxon>Bacillati</taxon>
        <taxon>Actinomycetota</taxon>
        <taxon>Actinomycetes</taxon>
        <taxon>Propionibacteriales</taxon>
        <taxon>Nocardioidaceae</taxon>
        <taxon>Nocardioides</taxon>
    </lineage>
</organism>
<reference evidence="1" key="1">
    <citation type="submission" date="2021-06" db="EMBL/GenBank/DDBJ databases">
        <title>Complete genome sequence of Nocardioides sp. G188.</title>
        <authorList>
            <person name="Im W.-T."/>
        </authorList>
    </citation>
    <scope>NUCLEOTIDE SEQUENCE</scope>
    <source>
        <strain evidence="1">G188</strain>
    </source>
</reference>
<dbReference type="InterPro" id="IPR012545">
    <property type="entry name" value="DUF1697"/>
</dbReference>
<sequence length="181" mass="19768">MPTYVALLRAVNVGGRFYKMADLREHLTTSGLSEVETHIQTGNVRFRTPMRSAAKVERHVEEVLGEHCGFDVPSVILTPAELRGIHEDAQGLAAPFPPGEGQRRYVTFFKAGHVPDPEAAERIAAWDEPGESAVAIGRAVHVWLTKPSLDAKFYPAFKKVLAPGTARDLKVVSALAEKWGG</sequence>
<evidence type="ECO:0000313" key="1">
    <source>
        <dbReference type="EMBL" id="QWZ06661.1"/>
    </source>
</evidence>
<name>A0A975SVN2_9ACTN</name>
<dbReference type="AlphaFoldDB" id="A0A975SVN2"/>
<evidence type="ECO:0000313" key="2">
    <source>
        <dbReference type="Proteomes" id="UP000683575"/>
    </source>
</evidence>
<dbReference type="PIRSF" id="PIRSF008502">
    <property type="entry name" value="UCP008502"/>
    <property type="match status" value="1"/>
</dbReference>
<dbReference type="RefSeq" id="WP_216937754.1">
    <property type="nucleotide sequence ID" value="NZ_CP077062.1"/>
</dbReference>
<proteinExistence type="predicted"/>
<dbReference type="EMBL" id="CP077062">
    <property type="protein sequence ID" value="QWZ06661.1"/>
    <property type="molecule type" value="Genomic_DNA"/>
</dbReference>
<dbReference type="Pfam" id="PF08002">
    <property type="entry name" value="DUF1697"/>
    <property type="match status" value="1"/>
</dbReference>
<accession>A0A975SVN2</accession>
<protein>
    <submittedName>
        <fullName evidence="1">DUF1697 domain-containing protein</fullName>
    </submittedName>
</protein>
<dbReference type="Proteomes" id="UP000683575">
    <property type="component" value="Chromosome"/>
</dbReference>
<keyword evidence="2" id="KW-1185">Reference proteome</keyword>
<dbReference type="PANTHER" id="PTHR36439">
    <property type="entry name" value="BLL4334 PROTEIN"/>
    <property type="match status" value="1"/>
</dbReference>
<dbReference type="KEGG" id="nps:KRR39_14010"/>
<dbReference type="PANTHER" id="PTHR36439:SF1">
    <property type="entry name" value="DUF1697 DOMAIN-CONTAINING PROTEIN"/>
    <property type="match status" value="1"/>
</dbReference>
<gene>
    <name evidence="1" type="ORF">KRR39_14010</name>
</gene>